<name>A0AAD5GLC4_AMBAR</name>
<dbReference type="EMBL" id="JAMZMK010007524">
    <property type="protein sequence ID" value="KAI7744491.1"/>
    <property type="molecule type" value="Genomic_DNA"/>
</dbReference>
<keyword evidence="2" id="KW-1185">Reference proteome</keyword>
<organism evidence="1 2">
    <name type="scientific">Ambrosia artemisiifolia</name>
    <name type="common">Common ragweed</name>
    <dbReference type="NCBI Taxonomy" id="4212"/>
    <lineage>
        <taxon>Eukaryota</taxon>
        <taxon>Viridiplantae</taxon>
        <taxon>Streptophyta</taxon>
        <taxon>Embryophyta</taxon>
        <taxon>Tracheophyta</taxon>
        <taxon>Spermatophyta</taxon>
        <taxon>Magnoliopsida</taxon>
        <taxon>eudicotyledons</taxon>
        <taxon>Gunneridae</taxon>
        <taxon>Pentapetalae</taxon>
        <taxon>asterids</taxon>
        <taxon>campanulids</taxon>
        <taxon>Asterales</taxon>
        <taxon>Asteraceae</taxon>
        <taxon>Asteroideae</taxon>
        <taxon>Heliantheae alliance</taxon>
        <taxon>Heliantheae</taxon>
        <taxon>Ambrosia</taxon>
    </lineage>
</organism>
<reference evidence="1" key="1">
    <citation type="submission" date="2022-06" db="EMBL/GenBank/DDBJ databases">
        <title>Uncovering the hologenomic basis of an extraordinary plant invasion.</title>
        <authorList>
            <person name="Bieker V.C."/>
            <person name="Martin M.D."/>
            <person name="Gilbert T."/>
            <person name="Hodgins K."/>
            <person name="Battlay P."/>
            <person name="Petersen B."/>
            <person name="Wilson J."/>
        </authorList>
    </citation>
    <scope>NUCLEOTIDE SEQUENCE</scope>
    <source>
        <strain evidence="1">AA19_3_7</strain>
        <tissue evidence="1">Leaf</tissue>
    </source>
</reference>
<dbReference type="AlphaFoldDB" id="A0AAD5GLC4"/>
<evidence type="ECO:0000313" key="1">
    <source>
        <dbReference type="EMBL" id="KAI7744491.1"/>
    </source>
</evidence>
<dbReference type="Proteomes" id="UP001206925">
    <property type="component" value="Unassembled WGS sequence"/>
</dbReference>
<accession>A0AAD5GLC4</accession>
<sequence length="219" mass="25394">MFSFKLDIGFEAEVGPNLLDFGLSSHVYMHHRSPSPFGRSFPLFLLRFPNFMQDKSCFRTKRAIGRIIASKNMLQGMPTRCLCKCFTEKGWFSGTRQNDDLEEMHDGVAEMIKEDLWVNPRNYFNIDADEEEEFGDEDDEELTKWERTLAQMTWTKRRRMTNSSESVQGFAKVFSFRDLIDVYQLVRFSSTRKVDRTSTVMVTSSSFDVLAVESAALPL</sequence>
<proteinExistence type="predicted"/>
<comment type="caution">
    <text evidence="1">The sequence shown here is derived from an EMBL/GenBank/DDBJ whole genome shotgun (WGS) entry which is preliminary data.</text>
</comment>
<protein>
    <submittedName>
        <fullName evidence="1">Uncharacterized protein</fullName>
    </submittedName>
</protein>
<evidence type="ECO:0000313" key="2">
    <source>
        <dbReference type="Proteomes" id="UP001206925"/>
    </source>
</evidence>
<gene>
    <name evidence="1" type="ORF">M8C21_008818</name>
</gene>